<dbReference type="Pfam" id="PF11191">
    <property type="entry name" value="DUF2782"/>
    <property type="match status" value="1"/>
</dbReference>
<accession>A0A7W3YDJ9</accession>
<feature type="chain" id="PRO_5030943316" evidence="1">
    <location>
        <begin position="22"/>
        <end position="94"/>
    </location>
</feature>
<evidence type="ECO:0000313" key="2">
    <source>
        <dbReference type="EMBL" id="MBB1087226.1"/>
    </source>
</evidence>
<dbReference type="Proteomes" id="UP000552587">
    <property type="component" value="Unassembled WGS sequence"/>
</dbReference>
<keyword evidence="3" id="KW-1185">Reference proteome</keyword>
<organism evidence="2 3">
    <name type="scientific">Marilutibacter penaei</name>
    <dbReference type="NCBI Taxonomy" id="2759900"/>
    <lineage>
        <taxon>Bacteria</taxon>
        <taxon>Pseudomonadati</taxon>
        <taxon>Pseudomonadota</taxon>
        <taxon>Gammaproteobacteria</taxon>
        <taxon>Lysobacterales</taxon>
        <taxon>Lysobacteraceae</taxon>
        <taxon>Marilutibacter</taxon>
    </lineage>
</organism>
<dbReference type="RefSeq" id="WP_182668000.1">
    <property type="nucleotide sequence ID" value="NZ_JACHTE010000001.1"/>
</dbReference>
<dbReference type="InterPro" id="IPR021357">
    <property type="entry name" value="DUF2782"/>
</dbReference>
<dbReference type="PROSITE" id="PS51257">
    <property type="entry name" value="PROKAR_LIPOPROTEIN"/>
    <property type="match status" value="1"/>
</dbReference>
<dbReference type="EMBL" id="JACHTE010000001">
    <property type="protein sequence ID" value="MBB1087226.1"/>
    <property type="molecule type" value="Genomic_DNA"/>
</dbReference>
<reference evidence="2 3" key="1">
    <citation type="submission" date="2020-07" db="EMBL/GenBank/DDBJ databases">
        <authorList>
            <person name="Xu S."/>
            <person name="Li A."/>
        </authorList>
    </citation>
    <scope>NUCLEOTIDE SEQUENCE [LARGE SCALE GENOMIC DNA]</scope>
    <source>
        <strain evidence="2 3">SG-8</strain>
    </source>
</reference>
<proteinExistence type="predicted"/>
<keyword evidence="1" id="KW-0732">Signal</keyword>
<dbReference type="Gene3D" id="2.20.130.30">
    <property type="entry name" value="Protein of unknown function DUF2782"/>
    <property type="match status" value="1"/>
</dbReference>
<comment type="caution">
    <text evidence="2">The sequence shown here is derived from an EMBL/GenBank/DDBJ whole genome shotgun (WGS) entry which is preliminary data.</text>
</comment>
<sequence>MRLILLASLSLVLGACATTGAGDPTTNLVNPQVVRTEHANGDVTEEYRVNGQLRVVKVTPARGPVYYLQDQNGDGQPDNGETVSPVMWKLFEWD</sequence>
<name>A0A7W3YDJ9_9GAMM</name>
<evidence type="ECO:0000256" key="1">
    <source>
        <dbReference type="SAM" id="SignalP"/>
    </source>
</evidence>
<evidence type="ECO:0000313" key="3">
    <source>
        <dbReference type="Proteomes" id="UP000552587"/>
    </source>
</evidence>
<protein>
    <submittedName>
        <fullName evidence="2">DUF2782 domain-containing protein</fullName>
    </submittedName>
</protein>
<feature type="signal peptide" evidence="1">
    <location>
        <begin position="1"/>
        <end position="21"/>
    </location>
</feature>
<gene>
    <name evidence="2" type="ORF">H4F99_01850</name>
</gene>
<dbReference type="AlphaFoldDB" id="A0A7W3YDJ9"/>